<evidence type="ECO:0000256" key="1">
    <source>
        <dbReference type="ARBA" id="ARBA00002025"/>
    </source>
</evidence>
<dbReference type="InterPro" id="IPR036986">
    <property type="entry name" value="S4_RNA-bd_sf"/>
</dbReference>
<dbReference type="GO" id="GO:0003723">
    <property type="term" value="F:RNA binding"/>
    <property type="evidence" value="ECO:0007669"/>
    <property type="project" value="UniProtKB-KW"/>
</dbReference>
<reference evidence="16 17" key="1">
    <citation type="submission" date="2020-12" db="EMBL/GenBank/DDBJ databases">
        <title>Effect of drift, selection, and recombination on the evolution of hybrid genomes in Candida yeast pathogens.</title>
        <authorList>
            <person name="Mixao V."/>
            <person name="Ksiezopolska E."/>
            <person name="Saus E."/>
            <person name="Boekhout T."/>
            <person name="Gacser A."/>
            <person name="Gabaldon T."/>
        </authorList>
    </citation>
    <scope>NUCLEOTIDE SEQUENCE [LARGE SCALE GENOMIC DNA]</scope>
    <source>
        <strain evidence="16 17">BP57</strain>
    </source>
</reference>
<comment type="catalytic activity">
    <reaction evidence="13 15">
        <text>tRNA(Tyr) + L-tyrosine + ATP = L-tyrosyl-tRNA(Tyr) + AMP + diphosphate + H(+)</text>
        <dbReference type="Rhea" id="RHEA:10220"/>
        <dbReference type="Rhea" id="RHEA-COMP:9706"/>
        <dbReference type="Rhea" id="RHEA-COMP:9707"/>
        <dbReference type="ChEBI" id="CHEBI:15378"/>
        <dbReference type="ChEBI" id="CHEBI:30616"/>
        <dbReference type="ChEBI" id="CHEBI:33019"/>
        <dbReference type="ChEBI" id="CHEBI:58315"/>
        <dbReference type="ChEBI" id="CHEBI:78442"/>
        <dbReference type="ChEBI" id="CHEBI:78536"/>
        <dbReference type="ChEBI" id="CHEBI:456215"/>
        <dbReference type="EC" id="6.1.1.1"/>
    </reaction>
</comment>
<dbReference type="FunFam" id="3.40.50.620:FF:000158">
    <property type="entry name" value="Tyrosine--tRNA ligase"/>
    <property type="match status" value="1"/>
</dbReference>
<dbReference type="RefSeq" id="XP_067548808.1">
    <property type="nucleotide sequence ID" value="XM_067690332.1"/>
</dbReference>
<comment type="similarity">
    <text evidence="3 15">Belongs to the class-I aminoacyl-tRNA synthetase family.</text>
</comment>
<dbReference type="FunFam" id="1.10.240.10:FF:000001">
    <property type="entry name" value="Tyrosine--tRNA ligase"/>
    <property type="match status" value="1"/>
</dbReference>
<evidence type="ECO:0000256" key="6">
    <source>
        <dbReference type="ARBA" id="ARBA00022741"/>
    </source>
</evidence>
<dbReference type="SUPFAM" id="SSF52374">
    <property type="entry name" value="Nucleotidylyl transferase"/>
    <property type="match status" value="1"/>
</dbReference>
<dbReference type="InterPro" id="IPR002307">
    <property type="entry name" value="Tyr-tRNA-ligase"/>
</dbReference>
<keyword evidence="14" id="KW-0694">RNA-binding</keyword>
<organism evidence="16 17">
    <name type="scientific">Candida metapsilosis</name>
    <dbReference type="NCBI Taxonomy" id="273372"/>
    <lineage>
        <taxon>Eukaryota</taxon>
        <taxon>Fungi</taxon>
        <taxon>Dikarya</taxon>
        <taxon>Ascomycota</taxon>
        <taxon>Saccharomycotina</taxon>
        <taxon>Pichiomycetes</taxon>
        <taxon>Debaryomycetaceae</taxon>
        <taxon>Candida/Lodderomyces clade</taxon>
        <taxon>Candida</taxon>
    </lineage>
</organism>
<comment type="subcellular location">
    <subcellularLocation>
        <location evidence="2">Mitochondrion</location>
    </subcellularLocation>
</comment>
<keyword evidence="9" id="KW-0809">Transit peptide</keyword>
<evidence type="ECO:0000256" key="15">
    <source>
        <dbReference type="RuleBase" id="RU361234"/>
    </source>
</evidence>
<dbReference type="InterPro" id="IPR001412">
    <property type="entry name" value="aa-tRNA-synth_I_CS"/>
</dbReference>
<name>A0A8H8DBW6_9ASCO</name>
<evidence type="ECO:0000256" key="12">
    <source>
        <dbReference type="ARBA" id="ARBA00033323"/>
    </source>
</evidence>
<evidence type="ECO:0000256" key="2">
    <source>
        <dbReference type="ARBA" id="ARBA00004173"/>
    </source>
</evidence>
<keyword evidence="11 15" id="KW-0030">Aminoacyl-tRNA synthetase</keyword>
<dbReference type="Gene3D" id="3.10.290.10">
    <property type="entry name" value="RNA-binding S4 domain"/>
    <property type="match status" value="1"/>
</dbReference>
<dbReference type="AlphaFoldDB" id="A0A8H8DBW6"/>
<comment type="caution">
    <text evidence="16">The sequence shown here is derived from an EMBL/GenBank/DDBJ whole genome shotgun (WGS) entry which is preliminary data.</text>
</comment>
<proteinExistence type="inferred from homology"/>
<sequence length="500" mass="55762">MLKVTLRQPLRRQIRLNSSTTLPRDTVTVIPTVYELTQGKDVTPETSQDTSLISYLQSRHLIESLTDDKLYSITTRENNSKFKLYCGADPTAQSLHLGNLLPLMVLLHFKISGSDVYGLVGGATGQVGDPSGRSSERTALKVSEVENNVGKIQNQITSFLSNGIEYAKSRQFPMGETVGKSNSVNNETWWKDVKMLDFLANYGRHIRVSAMLARDSISSRLEGGGIGFNEFTYQILQAYDFYHLFKTEGVNIQVGGNDQWGNITAGIDLISRLKKPDEKTKEAFGVTVPLLTTPSGEKFGKSAGNAVFIDPSLTTPYQLYQFFINVPDDMVSKLLKVFTLLPLNVIEGELIPKHQGDPGLRIAQRVLAREVVDLIHGVGVGDEIAYITGFLFPTPDQPFNDHVTADKLIENFKRSGILYKHRLDQCDDIKLSTLIANITGKSKSEIRRLIKSGGVYLGLDRDQLEDPEDVVLFDKDHHLVDGKLMLLRTGKQNYYVVEFV</sequence>
<dbReference type="OrthoDB" id="337870at2759"/>
<comment type="function">
    <text evidence="1">Catalyzes the attachment of tyrosine to tRNA(Tyr) in a two-step reaction: tyrosine is first activated by ATP to form Tyr-AMP and then transferred to the acceptor end of tRNA(Tyr).</text>
</comment>
<keyword evidence="10" id="KW-0496">Mitochondrion</keyword>
<dbReference type="Pfam" id="PF00579">
    <property type="entry name" value="tRNA-synt_1b"/>
    <property type="match status" value="1"/>
</dbReference>
<evidence type="ECO:0000313" key="17">
    <source>
        <dbReference type="Proteomes" id="UP000669133"/>
    </source>
</evidence>
<dbReference type="InterPro" id="IPR024088">
    <property type="entry name" value="Tyr-tRNA-ligase_bac-type"/>
</dbReference>
<gene>
    <name evidence="16" type="ORF">I9W82_001572</name>
</gene>
<dbReference type="GO" id="GO:0005524">
    <property type="term" value="F:ATP binding"/>
    <property type="evidence" value="ECO:0007669"/>
    <property type="project" value="UniProtKB-KW"/>
</dbReference>
<evidence type="ECO:0000256" key="7">
    <source>
        <dbReference type="ARBA" id="ARBA00022840"/>
    </source>
</evidence>
<evidence type="ECO:0000256" key="8">
    <source>
        <dbReference type="ARBA" id="ARBA00022917"/>
    </source>
</evidence>
<dbReference type="GeneID" id="93650201"/>
<evidence type="ECO:0000256" key="3">
    <source>
        <dbReference type="ARBA" id="ARBA00005594"/>
    </source>
</evidence>
<evidence type="ECO:0000256" key="4">
    <source>
        <dbReference type="ARBA" id="ARBA00013160"/>
    </source>
</evidence>
<dbReference type="SUPFAM" id="SSF55174">
    <property type="entry name" value="Alpha-L RNA-binding motif"/>
    <property type="match status" value="1"/>
</dbReference>
<keyword evidence="5 15" id="KW-0436">Ligase</keyword>
<keyword evidence="17" id="KW-1185">Reference proteome</keyword>
<evidence type="ECO:0000256" key="11">
    <source>
        <dbReference type="ARBA" id="ARBA00023146"/>
    </source>
</evidence>
<dbReference type="PRINTS" id="PR01040">
    <property type="entry name" value="TRNASYNTHTYR"/>
</dbReference>
<evidence type="ECO:0000256" key="14">
    <source>
        <dbReference type="PROSITE-ProRule" id="PRU00182"/>
    </source>
</evidence>
<dbReference type="GO" id="GO:0005829">
    <property type="term" value="C:cytosol"/>
    <property type="evidence" value="ECO:0007669"/>
    <property type="project" value="TreeGrafter"/>
</dbReference>
<dbReference type="InterPro" id="IPR002305">
    <property type="entry name" value="aa-tRNA-synth_Ic"/>
</dbReference>
<dbReference type="PANTHER" id="PTHR11766:SF0">
    <property type="entry name" value="TYROSINE--TRNA LIGASE, MITOCHONDRIAL"/>
    <property type="match status" value="1"/>
</dbReference>
<keyword evidence="6 15" id="KW-0547">Nucleotide-binding</keyword>
<dbReference type="Gene3D" id="3.40.50.620">
    <property type="entry name" value="HUPs"/>
    <property type="match status" value="1"/>
</dbReference>
<keyword evidence="7 15" id="KW-0067">ATP-binding</keyword>
<dbReference type="GO" id="GO:0006437">
    <property type="term" value="P:tyrosyl-tRNA aminoacylation"/>
    <property type="evidence" value="ECO:0007669"/>
    <property type="project" value="InterPro"/>
</dbReference>
<dbReference type="PROSITE" id="PS00178">
    <property type="entry name" value="AA_TRNA_LIGASE_I"/>
    <property type="match status" value="1"/>
</dbReference>
<keyword evidence="8 15" id="KW-0648">Protein biosynthesis</keyword>
<dbReference type="GO" id="GO:0004831">
    <property type="term" value="F:tyrosine-tRNA ligase activity"/>
    <property type="evidence" value="ECO:0007669"/>
    <property type="project" value="UniProtKB-EC"/>
</dbReference>
<dbReference type="EC" id="6.1.1.1" evidence="4 15"/>
<dbReference type="CDD" id="cd00805">
    <property type="entry name" value="TyrRS_core"/>
    <property type="match status" value="1"/>
</dbReference>
<dbReference type="InterPro" id="IPR014729">
    <property type="entry name" value="Rossmann-like_a/b/a_fold"/>
</dbReference>
<accession>A0A8H8DBW6</accession>
<evidence type="ECO:0000256" key="10">
    <source>
        <dbReference type="ARBA" id="ARBA00023128"/>
    </source>
</evidence>
<dbReference type="Gene3D" id="1.10.240.10">
    <property type="entry name" value="Tyrosyl-Transfer RNA Synthetase"/>
    <property type="match status" value="1"/>
</dbReference>
<evidence type="ECO:0000256" key="5">
    <source>
        <dbReference type="ARBA" id="ARBA00022598"/>
    </source>
</evidence>
<evidence type="ECO:0000256" key="13">
    <source>
        <dbReference type="ARBA" id="ARBA00048248"/>
    </source>
</evidence>
<dbReference type="GO" id="GO:0005739">
    <property type="term" value="C:mitochondrion"/>
    <property type="evidence" value="ECO:0007669"/>
    <property type="project" value="UniProtKB-SubCell"/>
</dbReference>
<dbReference type="PROSITE" id="PS50889">
    <property type="entry name" value="S4"/>
    <property type="match status" value="1"/>
</dbReference>
<evidence type="ECO:0000313" key="16">
    <source>
        <dbReference type="EMBL" id="KAG5419692.1"/>
    </source>
</evidence>
<dbReference type="Proteomes" id="UP000669133">
    <property type="component" value="Unassembled WGS sequence"/>
</dbReference>
<protein>
    <recommendedName>
        <fullName evidence="4 15">Tyrosine--tRNA ligase</fullName>
        <ecNumber evidence="4 15">6.1.1.1</ecNumber>
    </recommendedName>
    <alternativeName>
        <fullName evidence="12 15">Tyrosyl-tRNA synthetase</fullName>
    </alternativeName>
</protein>
<dbReference type="PANTHER" id="PTHR11766">
    <property type="entry name" value="TYROSYL-TRNA SYNTHETASE"/>
    <property type="match status" value="1"/>
</dbReference>
<dbReference type="EMBL" id="JAEOAQ010000002">
    <property type="protein sequence ID" value="KAG5419692.1"/>
    <property type="molecule type" value="Genomic_DNA"/>
</dbReference>
<evidence type="ECO:0000256" key="9">
    <source>
        <dbReference type="ARBA" id="ARBA00022946"/>
    </source>
</evidence>
<dbReference type="NCBIfam" id="TIGR00234">
    <property type="entry name" value="tyrS"/>
    <property type="match status" value="1"/>
</dbReference>